<organism evidence="1">
    <name type="scientific">Arundo donax</name>
    <name type="common">Giant reed</name>
    <name type="synonym">Donax arundinaceus</name>
    <dbReference type="NCBI Taxonomy" id="35708"/>
    <lineage>
        <taxon>Eukaryota</taxon>
        <taxon>Viridiplantae</taxon>
        <taxon>Streptophyta</taxon>
        <taxon>Embryophyta</taxon>
        <taxon>Tracheophyta</taxon>
        <taxon>Spermatophyta</taxon>
        <taxon>Magnoliopsida</taxon>
        <taxon>Liliopsida</taxon>
        <taxon>Poales</taxon>
        <taxon>Poaceae</taxon>
        <taxon>PACMAD clade</taxon>
        <taxon>Arundinoideae</taxon>
        <taxon>Arundineae</taxon>
        <taxon>Arundo</taxon>
    </lineage>
</organism>
<proteinExistence type="predicted"/>
<accession>A0A0A9AGY2</accession>
<name>A0A0A9AGY2_ARUDO</name>
<reference evidence="1" key="2">
    <citation type="journal article" date="2015" name="Data Brief">
        <title>Shoot transcriptome of the giant reed, Arundo donax.</title>
        <authorList>
            <person name="Barrero R.A."/>
            <person name="Guerrero F.D."/>
            <person name="Moolhuijzen P."/>
            <person name="Goolsby J.A."/>
            <person name="Tidwell J."/>
            <person name="Bellgard S.E."/>
            <person name="Bellgard M.I."/>
        </authorList>
    </citation>
    <scope>NUCLEOTIDE SEQUENCE</scope>
    <source>
        <tissue evidence="1">Shoot tissue taken approximately 20 cm above the soil surface</tissue>
    </source>
</reference>
<evidence type="ECO:0000313" key="1">
    <source>
        <dbReference type="EMBL" id="JAD50421.1"/>
    </source>
</evidence>
<dbReference type="EMBL" id="GBRH01247474">
    <property type="protein sequence ID" value="JAD50421.1"/>
    <property type="molecule type" value="Transcribed_RNA"/>
</dbReference>
<dbReference type="AlphaFoldDB" id="A0A0A9AGY2"/>
<reference evidence="1" key="1">
    <citation type="submission" date="2014-09" db="EMBL/GenBank/DDBJ databases">
        <authorList>
            <person name="Magalhaes I.L.F."/>
            <person name="Oliveira U."/>
            <person name="Santos F.R."/>
            <person name="Vidigal T.H.D.A."/>
            <person name="Brescovit A.D."/>
            <person name="Santos A.J."/>
        </authorList>
    </citation>
    <scope>NUCLEOTIDE SEQUENCE</scope>
    <source>
        <tissue evidence="1">Shoot tissue taken approximately 20 cm above the soil surface</tissue>
    </source>
</reference>
<sequence length="53" mass="5702">MANPTIIALHAFVSLSTIASNTTLARSINPHFAYISINEVLSSRSTVIPFLSI</sequence>
<protein>
    <submittedName>
        <fullName evidence="1">Uncharacterized protein</fullName>
    </submittedName>
</protein>